<dbReference type="EMBL" id="FXUF01000008">
    <property type="protein sequence ID" value="SMP59954.1"/>
    <property type="molecule type" value="Genomic_DNA"/>
</dbReference>
<sequence>MSAGKQLNVQVQGKGARNVNLSIRKIVMSGILGAVSILLGVTGLGFIPVPTPAGHATIMHVPAILGGVLEGPIVGMLSGAIFGIFSFLRATSPMFTDPLIAIFPRLFIGVTAYYAYVATKRINPILAYVLAGAVGTATNTILVLGMASIRGFFPASVALSIGVLHGVPEVIVAAILVVVLGKGLERVRGAQGDVIETDDDL</sequence>
<protein>
    <submittedName>
        <fullName evidence="2">Uncharacterized membrane protein</fullName>
    </submittedName>
</protein>
<feature type="transmembrane region" description="Helical" evidence="1">
    <location>
        <begin position="155"/>
        <end position="180"/>
    </location>
</feature>
<dbReference type="Pfam" id="PF12822">
    <property type="entry name" value="ECF_trnsprt"/>
    <property type="match status" value="1"/>
</dbReference>
<feature type="transmembrane region" description="Helical" evidence="1">
    <location>
        <begin position="125"/>
        <end position="149"/>
    </location>
</feature>
<evidence type="ECO:0000313" key="2">
    <source>
        <dbReference type="EMBL" id="SMP59954.1"/>
    </source>
</evidence>
<feature type="transmembrane region" description="Helical" evidence="1">
    <location>
        <begin position="61"/>
        <end position="87"/>
    </location>
</feature>
<keyword evidence="1" id="KW-0812">Transmembrane</keyword>
<comment type="caution">
    <text evidence="2">The sequence shown here is derived from an EMBL/GenBank/DDBJ whole genome shotgun (WGS) entry which is preliminary data.</text>
</comment>
<name>A0AA45WWG8_9CLOT</name>
<feature type="transmembrane region" description="Helical" evidence="1">
    <location>
        <begin position="26"/>
        <end position="49"/>
    </location>
</feature>
<keyword evidence="3" id="KW-1185">Reference proteome</keyword>
<reference evidence="2" key="1">
    <citation type="submission" date="2017-05" db="EMBL/GenBank/DDBJ databases">
        <authorList>
            <person name="Varghese N."/>
            <person name="Submissions S."/>
        </authorList>
    </citation>
    <scope>NUCLEOTIDE SEQUENCE</scope>
    <source>
        <strain evidence="2">Su22</strain>
    </source>
</reference>
<organism evidence="2 3">
    <name type="scientific">Anoxynatronum buryatiense</name>
    <dbReference type="NCBI Taxonomy" id="489973"/>
    <lineage>
        <taxon>Bacteria</taxon>
        <taxon>Bacillati</taxon>
        <taxon>Bacillota</taxon>
        <taxon>Clostridia</taxon>
        <taxon>Eubacteriales</taxon>
        <taxon>Clostridiaceae</taxon>
        <taxon>Anoxynatronum</taxon>
    </lineage>
</organism>
<dbReference type="Proteomes" id="UP001158066">
    <property type="component" value="Unassembled WGS sequence"/>
</dbReference>
<keyword evidence="1" id="KW-0472">Membrane</keyword>
<dbReference type="Gene3D" id="1.10.1760.20">
    <property type="match status" value="1"/>
</dbReference>
<gene>
    <name evidence="2" type="ORF">SAMN06296020_10823</name>
</gene>
<evidence type="ECO:0000313" key="3">
    <source>
        <dbReference type="Proteomes" id="UP001158066"/>
    </source>
</evidence>
<keyword evidence="1" id="KW-1133">Transmembrane helix</keyword>
<evidence type="ECO:0000256" key="1">
    <source>
        <dbReference type="SAM" id="Phobius"/>
    </source>
</evidence>
<dbReference type="AlphaFoldDB" id="A0AA45WWG8"/>
<proteinExistence type="predicted"/>
<dbReference type="GO" id="GO:0022857">
    <property type="term" value="F:transmembrane transporter activity"/>
    <property type="evidence" value="ECO:0007669"/>
    <property type="project" value="InterPro"/>
</dbReference>
<dbReference type="InterPro" id="IPR024529">
    <property type="entry name" value="ECF_trnsprt_substrate-spec"/>
</dbReference>
<feature type="transmembrane region" description="Helical" evidence="1">
    <location>
        <begin position="99"/>
        <end position="118"/>
    </location>
</feature>
<accession>A0AA45WWG8</accession>